<keyword evidence="9 15" id="KW-0227">DNA damage</keyword>
<evidence type="ECO:0000256" key="2">
    <source>
        <dbReference type="ARBA" id="ARBA00010945"/>
    </source>
</evidence>
<dbReference type="EMBL" id="FQZU01000004">
    <property type="protein sequence ID" value="SHJ09438.1"/>
    <property type="molecule type" value="Genomic_DNA"/>
</dbReference>
<dbReference type="Gene3D" id="1.10.150.20">
    <property type="entry name" value="5' to 3' exonuclease, C-terminal subdomain"/>
    <property type="match status" value="1"/>
</dbReference>
<name>A0A1M6GHS2_9BACT</name>
<evidence type="ECO:0000256" key="10">
    <source>
        <dbReference type="ARBA" id="ARBA00022842"/>
    </source>
</evidence>
<evidence type="ECO:0000256" key="15">
    <source>
        <dbReference type="HAMAP-Rule" id="MF_01113"/>
    </source>
</evidence>
<evidence type="ECO:0000256" key="13">
    <source>
        <dbReference type="ARBA" id="ARBA00023204"/>
    </source>
</evidence>
<dbReference type="GO" id="GO:0006261">
    <property type="term" value="P:DNA-templated DNA replication"/>
    <property type="evidence" value="ECO:0007669"/>
    <property type="project" value="UniProtKB-UniRule"/>
</dbReference>
<evidence type="ECO:0000256" key="5">
    <source>
        <dbReference type="ARBA" id="ARBA00022679"/>
    </source>
</evidence>
<keyword evidence="10 15" id="KW-0460">Magnesium</keyword>
<feature type="active site" evidence="15">
    <location>
        <position position="105"/>
    </location>
</feature>
<reference evidence="18" key="1">
    <citation type="submission" date="2016-11" db="EMBL/GenBank/DDBJ databases">
        <authorList>
            <person name="Varghese N."/>
            <person name="Submissions S."/>
        </authorList>
    </citation>
    <scope>NUCLEOTIDE SEQUENCE [LARGE SCALE GENOMIC DNA]</scope>
    <source>
        <strain evidence="18">DSM 16219</strain>
    </source>
</reference>
<organism evidence="17 18">
    <name type="scientific">Desulfatibacillum alkenivorans DSM 16219</name>
    <dbReference type="NCBI Taxonomy" id="1121393"/>
    <lineage>
        <taxon>Bacteria</taxon>
        <taxon>Pseudomonadati</taxon>
        <taxon>Thermodesulfobacteriota</taxon>
        <taxon>Desulfobacteria</taxon>
        <taxon>Desulfobacterales</taxon>
        <taxon>Desulfatibacillaceae</taxon>
        <taxon>Desulfatibacillum</taxon>
    </lineage>
</organism>
<dbReference type="NCBIfam" id="NF010731">
    <property type="entry name" value="PRK14133.1"/>
    <property type="match status" value="1"/>
</dbReference>
<dbReference type="NCBIfam" id="NF002882">
    <property type="entry name" value="PRK03348.1"/>
    <property type="match status" value="1"/>
</dbReference>
<sequence>MTENLIIHVDMDAFYASVELLDNPDLRGQCVIVGGASNRGVVCSASYEARALGVRSAMPIVTARKLCPRGVFLPVRRARYQEISRKVFEIFHQYTPLVEPISLDEAFMDVTSSKRLFGSGEEIAANIRKQIESSLGITASAGVAKNKLVAKIASDLCKPNGLLVVPADKTQEFLDPLPISRLWGVGPASRDKLRSLGVKTIHDVRKLTKAMLSANFGKNGELVYAFARGMDDRPVEPPGAAKSIGREITFDHNVYTLEEAYKWMLFLSERVARRMRKEEATGRTVNIKVKYADFVQITRSVTLESPTDDPGEIYTHAKKLLQKTLVGSKPVRLLGVTLSQLVTPGQAWQPGLFDDPTASERKKKLNQALDGIWDRFGSGTVEPAALVTGVAKHNRR</sequence>
<dbReference type="GO" id="GO:0003684">
    <property type="term" value="F:damaged DNA binding"/>
    <property type="evidence" value="ECO:0007669"/>
    <property type="project" value="InterPro"/>
</dbReference>
<keyword evidence="4 15" id="KW-0963">Cytoplasm</keyword>
<dbReference type="InterPro" id="IPR022880">
    <property type="entry name" value="DNApol_IV"/>
</dbReference>
<comment type="cofactor">
    <cofactor evidence="15">
        <name>Mg(2+)</name>
        <dbReference type="ChEBI" id="CHEBI:18420"/>
    </cofactor>
    <text evidence="15">Binds 2 magnesium ions per subunit.</text>
</comment>
<evidence type="ECO:0000256" key="3">
    <source>
        <dbReference type="ARBA" id="ARBA00022457"/>
    </source>
</evidence>
<comment type="subcellular location">
    <subcellularLocation>
        <location evidence="1 15">Cytoplasm</location>
    </subcellularLocation>
</comment>
<dbReference type="Pfam" id="PF11799">
    <property type="entry name" value="IMS_C"/>
    <property type="match status" value="1"/>
</dbReference>
<feature type="site" description="Substrate discrimination" evidence="15">
    <location>
        <position position="15"/>
    </location>
</feature>
<dbReference type="Proteomes" id="UP000183994">
    <property type="component" value="Unassembled WGS sequence"/>
</dbReference>
<keyword evidence="13 15" id="KW-0234">DNA repair</keyword>
<dbReference type="Pfam" id="PF00817">
    <property type="entry name" value="IMS"/>
    <property type="match status" value="1"/>
</dbReference>
<keyword evidence="11 15" id="KW-0239">DNA-directed DNA polymerase</keyword>
<dbReference type="HAMAP" id="MF_01113">
    <property type="entry name" value="DNApol_IV"/>
    <property type="match status" value="1"/>
</dbReference>
<dbReference type="InterPro" id="IPR036775">
    <property type="entry name" value="DNA_pol_Y-fam_lit_finger_sf"/>
</dbReference>
<evidence type="ECO:0000256" key="6">
    <source>
        <dbReference type="ARBA" id="ARBA00022695"/>
    </source>
</evidence>
<protein>
    <recommendedName>
        <fullName evidence="15">DNA polymerase IV</fullName>
        <shortName evidence="15">Pol IV</shortName>
        <ecNumber evidence="15">2.7.7.7</ecNumber>
    </recommendedName>
</protein>
<dbReference type="SUPFAM" id="SSF100879">
    <property type="entry name" value="Lesion bypass DNA polymerase (Y-family), little finger domain"/>
    <property type="match status" value="1"/>
</dbReference>
<dbReference type="RefSeq" id="WP_073473618.1">
    <property type="nucleotide sequence ID" value="NZ_FQZU01000004.1"/>
</dbReference>
<evidence type="ECO:0000256" key="7">
    <source>
        <dbReference type="ARBA" id="ARBA00022705"/>
    </source>
</evidence>
<evidence type="ECO:0000256" key="11">
    <source>
        <dbReference type="ARBA" id="ARBA00022932"/>
    </source>
</evidence>
<evidence type="ECO:0000256" key="12">
    <source>
        <dbReference type="ARBA" id="ARBA00023125"/>
    </source>
</evidence>
<keyword evidence="7 15" id="KW-0235">DNA replication</keyword>
<dbReference type="FunFam" id="3.30.1490.100:FF:000004">
    <property type="entry name" value="DNA polymerase IV"/>
    <property type="match status" value="1"/>
</dbReference>
<feature type="binding site" evidence="15">
    <location>
        <position position="10"/>
    </location>
    <ligand>
        <name>Mg(2+)</name>
        <dbReference type="ChEBI" id="CHEBI:18420"/>
    </ligand>
</feature>
<evidence type="ECO:0000256" key="8">
    <source>
        <dbReference type="ARBA" id="ARBA00022723"/>
    </source>
</evidence>
<dbReference type="InterPro" id="IPR043128">
    <property type="entry name" value="Rev_trsase/Diguanyl_cyclase"/>
</dbReference>
<keyword evidence="6 15" id="KW-0548">Nucleotidyltransferase</keyword>
<evidence type="ECO:0000259" key="16">
    <source>
        <dbReference type="PROSITE" id="PS50173"/>
    </source>
</evidence>
<evidence type="ECO:0000313" key="18">
    <source>
        <dbReference type="Proteomes" id="UP000183994"/>
    </source>
</evidence>
<keyword evidence="3 15" id="KW-0515">Mutator protein</keyword>
<dbReference type="InterPro" id="IPR050116">
    <property type="entry name" value="DNA_polymerase-Y"/>
</dbReference>
<keyword evidence="8 15" id="KW-0479">Metal-binding</keyword>
<accession>A0A1M6GHS2</accession>
<dbReference type="SUPFAM" id="SSF56672">
    <property type="entry name" value="DNA/RNA polymerases"/>
    <property type="match status" value="1"/>
</dbReference>
<dbReference type="AlphaFoldDB" id="A0A1M6GHS2"/>
<comment type="catalytic activity">
    <reaction evidence="14 15">
        <text>DNA(n) + a 2'-deoxyribonucleoside 5'-triphosphate = DNA(n+1) + diphosphate</text>
        <dbReference type="Rhea" id="RHEA:22508"/>
        <dbReference type="Rhea" id="RHEA-COMP:17339"/>
        <dbReference type="Rhea" id="RHEA-COMP:17340"/>
        <dbReference type="ChEBI" id="CHEBI:33019"/>
        <dbReference type="ChEBI" id="CHEBI:61560"/>
        <dbReference type="ChEBI" id="CHEBI:173112"/>
        <dbReference type="EC" id="2.7.7.7"/>
    </reaction>
</comment>
<dbReference type="EC" id="2.7.7.7" evidence="15"/>
<dbReference type="PANTHER" id="PTHR11076">
    <property type="entry name" value="DNA REPAIR POLYMERASE UMUC / TRANSFERASE FAMILY MEMBER"/>
    <property type="match status" value="1"/>
</dbReference>
<dbReference type="PANTHER" id="PTHR11076:SF33">
    <property type="entry name" value="DNA POLYMERASE KAPPA"/>
    <property type="match status" value="1"/>
</dbReference>
<dbReference type="GO" id="GO:0009432">
    <property type="term" value="P:SOS response"/>
    <property type="evidence" value="ECO:0007669"/>
    <property type="project" value="TreeGrafter"/>
</dbReference>
<feature type="binding site" evidence="15">
    <location>
        <position position="104"/>
    </location>
    <ligand>
        <name>Mg(2+)</name>
        <dbReference type="ChEBI" id="CHEBI:18420"/>
    </ligand>
</feature>
<dbReference type="InterPro" id="IPR053848">
    <property type="entry name" value="IMS_HHH_1"/>
</dbReference>
<evidence type="ECO:0000256" key="14">
    <source>
        <dbReference type="ARBA" id="ARBA00049244"/>
    </source>
</evidence>
<keyword evidence="18" id="KW-1185">Reference proteome</keyword>
<keyword evidence="12 15" id="KW-0238">DNA-binding</keyword>
<dbReference type="STRING" id="1121393.SAMN02745216_01014"/>
<dbReference type="GO" id="GO:0005829">
    <property type="term" value="C:cytosol"/>
    <property type="evidence" value="ECO:0007669"/>
    <property type="project" value="TreeGrafter"/>
</dbReference>
<dbReference type="GO" id="GO:0003887">
    <property type="term" value="F:DNA-directed DNA polymerase activity"/>
    <property type="evidence" value="ECO:0007669"/>
    <property type="project" value="UniProtKB-UniRule"/>
</dbReference>
<dbReference type="PROSITE" id="PS50173">
    <property type="entry name" value="UMUC"/>
    <property type="match status" value="1"/>
</dbReference>
<dbReference type="OrthoDB" id="9808813at2"/>
<dbReference type="InterPro" id="IPR043502">
    <property type="entry name" value="DNA/RNA_pol_sf"/>
</dbReference>
<proteinExistence type="inferred from homology"/>
<evidence type="ECO:0000256" key="1">
    <source>
        <dbReference type="ARBA" id="ARBA00004496"/>
    </source>
</evidence>
<dbReference type="GO" id="GO:0006281">
    <property type="term" value="P:DNA repair"/>
    <property type="evidence" value="ECO:0007669"/>
    <property type="project" value="UniProtKB-UniRule"/>
</dbReference>
<dbReference type="GO" id="GO:0000287">
    <property type="term" value="F:magnesium ion binding"/>
    <property type="evidence" value="ECO:0007669"/>
    <property type="project" value="UniProtKB-UniRule"/>
</dbReference>
<gene>
    <name evidence="15" type="primary">dinB</name>
    <name evidence="17" type="ORF">SAMN02745216_01014</name>
</gene>
<dbReference type="InterPro" id="IPR001126">
    <property type="entry name" value="UmuC"/>
</dbReference>
<feature type="domain" description="UmuC" evidence="16">
    <location>
        <begin position="6"/>
        <end position="186"/>
    </location>
</feature>
<dbReference type="Pfam" id="PF21999">
    <property type="entry name" value="IMS_HHH_1"/>
    <property type="match status" value="1"/>
</dbReference>
<evidence type="ECO:0000256" key="4">
    <source>
        <dbReference type="ARBA" id="ARBA00022490"/>
    </source>
</evidence>
<dbReference type="NCBIfam" id="NF002677">
    <property type="entry name" value="PRK02406.1"/>
    <property type="match status" value="1"/>
</dbReference>
<evidence type="ECO:0000256" key="9">
    <source>
        <dbReference type="ARBA" id="ARBA00022763"/>
    </source>
</evidence>
<comment type="similarity">
    <text evidence="2 15">Belongs to the DNA polymerase type-Y family.</text>
</comment>
<dbReference type="InterPro" id="IPR017961">
    <property type="entry name" value="DNA_pol_Y-fam_little_finger"/>
</dbReference>
<dbReference type="GO" id="GO:0042276">
    <property type="term" value="P:error-prone translesion synthesis"/>
    <property type="evidence" value="ECO:0007669"/>
    <property type="project" value="TreeGrafter"/>
</dbReference>
<dbReference type="Gene3D" id="3.40.1170.60">
    <property type="match status" value="1"/>
</dbReference>
<comment type="function">
    <text evidence="15">Poorly processive, error-prone DNA polymerase involved in untargeted mutagenesis. Copies undamaged DNA at stalled replication forks, which arise in vivo from mismatched or misaligned primer ends. These misaligned primers can be extended by PolIV. Exhibits no 3'-5' exonuclease (proofreading) activity. May be involved in translesional synthesis, in conjunction with the beta clamp from PolIII.</text>
</comment>
<keyword evidence="5 15" id="KW-0808">Transferase</keyword>
<dbReference type="Gene3D" id="3.30.1490.100">
    <property type="entry name" value="DNA polymerase, Y-family, little finger domain"/>
    <property type="match status" value="1"/>
</dbReference>
<dbReference type="CDD" id="cd03586">
    <property type="entry name" value="PolY_Pol_IV_kappa"/>
    <property type="match status" value="1"/>
</dbReference>
<evidence type="ECO:0000313" key="17">
    <source>
        <dbReference type="EMBL" id="SHJ09438.1"/>
    </source>
</evidence>
<dbReference type="Gene3D" id="3.30.70.270">
    <property type="match status" value="1"/>
</dbReference>
<comment type="subunit">
    <text evidence="15">Monomer.</text>
</comment>